<dbReference type="InterPro" id="IPR024083">
    <property type="entry name" value="Fumarase/histidase_N"/>
</dbReference>
<accession>A0A177XUX5</accession>
<dbReference type="AlphaFoldDB" id="A0A177XUX5"/>
<dbReference type="FunFam" id="1.20.200.10:FF:000003">
    <property type="entry name" value="Histidine ammonia-lyase"/>
    <property type="match status" value="1"/>
</dbReference>
<dbReference type="InterPro" id="IPR008948">
    <property type="entry name" value="L-Aspartase-like"/>
</dbReference>
<evidence type="ECO:0000256" key="5">
    <source>
        <dbReference type="ARBA" id="ARBA00049269"/>
    </source>
</evidence>
<keyword evidence="3 6" id="KW-0369">Histidine metabolism</keyword>
<gene>
    <name evidence="6" type="primary">hutH</name>
    <name evidence="10" type="ORF">APB76_20635</name>
</gene>
<comment type="subcellular location">
    <subcellularLocation>
        <location evidence="6 9">Cytoplasm</location>
    </subcellularLocation>
</comment>
<dbReference type="FunFam" id="1.10.275.10:FF:000005">
    <property type="entry name" value="Histidine ammonia-lyase"/>
    <property type="match status" value="1"/>
</dbReference>
<evidence type="ECO:0000256" key="3">
    <source>
        <dbReference type="ARBA" id="ARBA00022808"/>
    </source>
</evidence>
<comment type="PTM">
    <text evidence="6">Contains an active site 4-methylidene-imidazol-5-one (MIO), which is formed autocatalytically by cyclization and dehydration of residues Ala-Ser-Gly.</text>
</comment>
<evidence type="ECO:0000256" key="9">
    <source>
        <dbReference type="RuleBase" id="RU004480"/>
    </source>
</evidence>
<dbReference type="GO" id="GO:0005737">
    <property type="term" value="C:cytoplasm"/>
    <property type="evidence" value="ECO:0007669"/>
    <property type="project" value="UniProtKB-SubCell"/>
</dbReference>
<dbReference type="InterPro" id="IPR005921">
    <property type="entry name" value="HutH"/>
</dbReference>
<dbReference type="PROSITE" id="PS00488">
    <property type="entry name" value="PAL_HISTIDASE"/>
    <property type="match status" value="1"/>
</dbReference>
<comment type="similarity">
    <text evidence="6 7">Belongs to the PAL/histidase family.</text>
</comment>
<dbReference type="PANTHER" id="PTHR10362">
    <property type="entry name" value="HISTIDINE AMMONIA-LYASE"/>
    <property type="match status" value="1"/>
</dbReference>
<dbReference type="Pfam" id="PF00221">
    <property type="entry name" value="Lyase_aromatic"/>
    <property type="match status" value="1"/>
</dbReference>
<evidence type="ECO:0000256" key="4">
    <source>
        <dbReference type="ARBA" id="ARBA00023239"/>
    </source>
</evidence>
<dbReference type="EC" id="4.3.1.3" evidence="2 6"/>
<proteinExistence type="inferred from homology"/>
<dbReference type="NCBIfam" id="TIGR01225">
    <property type="entry name" value="hutH"/>
    <property type="match status" value="1"/>
</dbReference>
<dbReference type="GO" id="GO:0019557">
    <property type="term" value="P:L-histidine catabolic process to glutamate and formate"/>
    <property type="evidence" value="ECO:0007669"/>
    <property type="project" value="UniProtKB-UniPathway"/>
</dbReference>
<evidence type="ECO:0000256" key="6">
    <source>
        <dbReference type="HAMAP-Rule" id="MF_00229"/>
    </source>
</evidence>
<dbReference type="CDD" id="cd00332">
    <property type="entry name" value="PAL-HAL"/>
    <property type="match status" value="1"/>
</dbReference>
<dbReference type="EMBL" id="LLEI02000083">
    <property type="protein sequence ID" value="OAJ92404.1"/>
    <property type="molecule type" value="Genomic_DNA"/>
</dbReference>
<comment type="pathway">
    <text evidence="1 6 8">Amino-acid degradation; L-histidine degradation into L-glutamate; N-formimidoyl-L-glutamate from L-histidine: step 1/3.</text>
</comment>
<comment type="catalytic activity">
    <reaction evidence="5 6 8">
        <text>L-histidine = trans-urocanate + NH4(+)</text>
        <dbReference type="Rhea" id="RHEA:21232"/>
        <dbReference type="ChEBI" id="CHEBI:17771"/>
        <dbReference type="ChEBI" id="CHEBI:28938"/>
        <dbReference type="ChEBI" id="CHEBI:57595"/>
        <dbReference type="EC" id="4.3.1.3"/>
    </reaction>
</comment>
<dbReference type="InterPro" id="IPR001106">
    <property type="entry name" value="Aromatic_Lyase"/>
</dbReference>
<dbReference type="NCBIfam" id="NF006871">
    <property type="entry name" value="PRK09367.1"/>
    <property type="match status" value="1"/>
</dbReference>
<dbReference type="GO" id="GO:0019556">
    <property type="term" value="P:L-histidine catabolic process to glutamate and formamide"/>
    <property type="evidence" value="ECO:0007669"/>
    <property type="project" value="UniProtKB-UniPathway"/>
</dbReference>
<evidence type="ECO:0000313" key="10">
    <source>
        <dbReference type="EMBL" id="OAJ92404.1"/>
    </source>
</evidence>
<keyword evidence="4 6" id="KW-0456">Lyase</keyword>
<evidence type="ECO:0000256" key="2">
    <source>
        <dbReference type="ARBA" id="ARBA00012994"/>
    </source>
</evidence>
<protein>
    <recommendedName>
        <fullName evidence="2 6">Histidine ammonia-lyase</fullName>
        <shortName evidence="6">Histidase</shortName>
        <ecNumber evidence="2 6">4.3.1.3</ecNumber>
    </recommendedName>
</protein>
<evidence type="ECO:0000256" key="8">
    <source>
        <dbReference type="RuleBase" id="RU004479"/>
    </source>
</evidence>
<organism evidence="10 11">
    <name type="scientific">Vibrio bivalvicida</name>
    <dbReference type="NCBI Taxonomy" id="1276888"/>
    <lineage>
        <taxon>Bacteria</taxon>
        <taxon>Pseudomonadati</taxon>
        <taxon>Pseudomonadota</taxon>
        <taxon>Gammaproteobacteria</taxon>
        <taxon>Vibrionales</taxon>
        <taxon>Vibrionaceae</taxon>
        <taxon>Vibrio</taxon>
        <taxon>Vibrio oreintalis group</taxon>
    </lineage>
</organism>
<dbReference type="UniPathway" id="UPA00379">
    <property type="reaction ID" value="UER00549"/>
</dbReference>
<evidence type="ECO:0000256" key="1">
    <source>
        <dbReference type="ARBA" id="ARBA00005113"/>
    </source>
</evidence>
<name>A0A177XUX5_9VIBR</name>
<evidence type="ECO:0000313" key="11">
    <source>
        <dbReference type="Proteomes" id="UP000078406"/>
    </source>
</evidence>
<feature type="cross-link" description="5-imidazolinone (Ala-Gly)" evidence="6">
    <location>
        <begin position="143"/>
        <end position="145"/>
    </location>
</feature>
<comment type="caution">
    <text evidence="10">The sequence shown here is derived from an EMBL/GenBank/DDBJ whole genome shotgun (WGS) entry which is preliminary data.</text>
</comment>
<dbReference type="Gene3D" id="1.10.275.10">
    <property type="entry name" value="Fumarase/aspartase (N-terminal domain)"/>
    <property type="match status" value="1"/>
</dbReference>
<dbReference type="Gene3D" id="1.20.200.10">
    <property type="entry name" value="Fumarase/aspartase (Central domain)"/>
    <property type="match status" value="1"/>
</dbReference>
<evidence type="ECO:0000256" key="7">
    <source>
        <dbReference type="RuleBase" id="RU003954"/>
    </source>
</evidence>
<dbReference type="Proteomes" id="UP000078406">
    <property type="component" value="Unassembled WGS sequence"/>
</dbReference>
<feature type="modified residue" description="2,3-didehydroalanine (Ser)" evidence="6">
    <location>
        <position position="144"/>
    </location>
</feature>
<keyword evidence="6" id="KW-0963">Cytoplasm</keyword>
<dbReference type="InterPro" id="IPR022313">
    <property type="entry name" value="Phe/His_NH3-lyase_AS"/>
</dbReference>
<sequence>MLNLTLQPGQLSLPVLRQVSRSPINLALDPEAFPAIEESTQVVEQVIAEDRTVYGINTGFGLLANTRIAPEDLETLQKSIVLSHAAGIGKFMSDETVRLMMVLKINSLSRGYSGIRLKVIQALIDLVNSQVYPCVPQKGSVGASGDLAPLAHMSTVLLGEGQARHNGKIISGIEALKIAGLEPITLAPKEGLALLNGTQASTAFALEGLFAAEDLFASAAVCGAMSVEAALGSRRPFDPRIHRVRGHRGQMDAATAYRHLLDVNSEIGQSHTACEKVQDPYSLRCQPQVMGACLQQIRNAADILQVEANSVSDNPLVFAEDGDIISGGNFHAEPVAMAADNLALAIAEVGSLSERRMALLIDSALSKLPPFLVDNGGVNSGFMIAQVTSAALASENKTLAHPASVDSLPTSANQEDHVSMATFAGRRLRDMAENTRGILAVEYLSAAQGLDFRAPNKSSARIEEAKQILREKVSFYDKDRYFAPDIEAANALLKLAVHNHLMPEAILPSLTVN</sequence>
<dbReference type="GO" id="GO:0004397">
    <property type="term" value="F:histidine ammonia-lyase activity"/>
    <property type="evidence" value="ECO:0007669"/>
    <property type="project" value="UniProtKB-UniRule"/>
</dbReference>
<dbReference type="HAMAP" id="MF_00229">
    <property type="entry name" value="His_ammonia_lyase"/>
    <property type="match status" value="1"/>
</dbReference>
<dbReference type="SUPFAM" id="SSF48557">
    <property type="entry name" value="L-aspartase-like"/>
    <property type="match status" value="1"/>
</dbReference>
<reference evidence="10 11" key="1">
    <citation type="journal article" date="2016" name="Syst. Appl. Microbiol.">
        <title>Vibrio bivalvicida sp. nov., a novel larval pathogen for bivalve molluscs reared in a hatchery.</title>
        <authorList>
            <person name="Dubert J."/>
            <person name="Romalde J.L."/>
            <person name="Prado S."/>
            <person name="Barja J.L."/>
        </authorList>
    </citation>
    <scope>NUCLEOTIDE SEQUENCE [LARGE SCALE GENOMIC DNA]</scope>
    <source>
        <strain evidence="10 11">605</strain>
    </source>
</reference>
<dbReference type="RefSeq" id="WP_054962489.1">
    <property type="nucleotide sequence ID" value="NZ_LLEI02000083.1"/>
</dbReference>